<dbReference type="OrthoDB" id="2663223at2759"/>
<evidence type="ECO:0000313" key="1">
    <source>
        <dbReference type="EMBL" id="OXV05358.1"/>
    </source>
</evidence>
<name>A0A232LMY5_9EURO</name>
<sequence length="63" mass="7040">MTSPTQVILTSSSDWLEWFQLIETAAVNAEVWDYVNPNVAIDIIPTCTEPEEPTFLTVKPDAT</sequence>
<gene>
    <name evidence="1" type="ORF">Egran_06875</name>
</gene>
<dbReference type="EMBL" id="NPHW01007112">
    <property type="protein sequence ID" value="OXV05358.1"/>
    <property type="molecule type" value="Genomic_DNA"/>
</dbReference>
<organism evidence="1 2">
    <name type="scientific">Elaphomyces granulatus</name>
    <dbReference type="NCBI Taxonomy" id="519963"/>
    <lineage>
        <taxon>Eukaryota</taxon>
        <taxon>Fungi</taxon>
        <taxon>Dikarya</taxon>
        <taxon>Ascomycota</taxon>
        <taxon>Pezizomycotina</taxon>
        <taxon>Eurotiomycetes</taxon>
        <taxon>Eurotiomycetidae</taxon>
        <taxon>Eurotiales</taxon>
        <taxon>Elaphomycetaceae</taxon>
        <taxon>Elaphomyces</taxon>
    </lineage>
</organism>
<dbReference type="AlphaFoldDB" id="A0A232LMY5"/>
<proteinExistence type="predicted"/>
<evidence type="ECO:0000313" key="2">
    <source>
        <dbReference type="Proteomes" id="UP000243515"/>
    </source>
</evidence>
<reference evidence="1 2" key="1">
    <citation type="journal article" date="2015" name="Environ. Microbiol.">
        <title>Metagenome sequence of Elaphomyces granulatus from sporocarp tissue reveals Ascomycota ectomycorrhizal fingerprints of genome expansion and a Proteobacteria-rich microbiome.</title>
        <authorList>
            <person name="Quandt C.A."/>
            <person name="Kohler A."/>
            <person name="Hesse C.N."/>
            <person name="Sharpton T.J."/>
            <person name="Martin F."/>
            <person name="Spatafora J.W."/>
        </authorList>
    </citation>
    <scope>NUCLEOTIDE SEQUENCE [LARGE SCALE GENOMIC DNA]</scope>
    <source>
        <strain evidence="1 2">OSC145934</strain>
    </source>
</reference>
<keyword evidence="2" id="KW-1185">Reference proteome</keyword>
<feature type="non-terminal residue" evidence="1">
    <location>
        <position position="63"/>
    </location>
</feature>
<protein>
    <submittedName>
        <fullName evidence="1">Uncharacterized protein</fullName>
    </submittedName>
</protein>
<dbReference type="Proteomes" id="UP000243515">
    <property type="component" value="Unassembled WGS sequence"/>
</dbReference>
<accession>A0A232LMY5</accession>
<comment type="caution">
    <text evidence="1">The sequence shown here is derived from an EMBL/GenBank/DDBJ whole genome shotgun (WGS) entry which is preliminary data.</text>
</comment>